<organism evidence="19 20">
    <name type="scientific">Peterkaempfera bronchialis</name>
    <dbReference type="NCBI Taxonomy" id="2126346"/>
    <lineage>
        <taxon>Bacteria</taxon>
        <taxon>Bacillati</taxon>
        <taxon>Actinomycetota</taxon>
        <taxon>Actinomycetes</taxon>
        <taxon>Kitasatosporales</taxon>
        <taxon>Streptomycetaceae</taxon>
        <taxon>Peterkaempfera</taxon>
    </lineage>
</organism>
<dbReference type="InterPro" id="IPR000014">
    <property type="entry name" value="PAS"/>
</dbReference>
<dbReference type="SUPFAM" id="SSF55874">
    <property type="entry name" value="ATPase domain of HSP90 chaperone/DNA topoisomerase II/histidine kinase"/>
    <property type="match status" value="1"/>
</dbReference>
<keyword evidence="6" id="KW-0418">Kinase</keyword>
<comment type="catalytic activity">
    <reaction evidence="12">
        <text>O-phospho-L-seryl-[protein] + H2O = L-seryl-[protein] + phosphate</text>
        <dbReference type="Rhea" id="RHEA:20629"/>
        <dbReference type="Rhea" id="RHEA-COMP:9863"/>
        <dbReference type="Rhea" id="RHEA-COMP:11604"/>
        <dbReference type="ChEBI" id="CHEBI:15377"/>
        <dbReference type="ChEBI" id="CHEBI:29999"/>
        <dbReference type="ChEBI" id="CHEBI:43474"/>
        <dbReference type="ChEBI" id="CHEBI:83421"/>
        <dbReference type="EC" id="3.1.3.16"/>
    </reaction>
</comment>
<dbReference type="InterPro" id="IPR029016">
    <property type="entry name" value="GAF-like_dom_sf"/>
</dbReference>
<evidence type="ECO:0000256" key="14">
    <source>
        <dbReference type="ARBA" id="ARBA00075117"/>
    </source>
</evidence>
<dbReference type="InterPro" id="IPR035965">
    <property type="entry name" value="PAS-like_dom_sf"/>
</dbReference>
<keyword evidence="4" id="KW-0479">Metal-binding</keyword>
<reference evidence="20" key="1">
    <citation type="submission" date="2018-07" db="EMBL/GenBank/DDBJ databases">
        <title>Streptacidiphilus bronchialis DSM 106435 chromosome.</title>
        <authorList>
            <person name="Batra D."/>
            <person name="Gulvik C.A."/>
        </authorList>
    </citation>
    <scope>NUCLEOTIDE SEQUENCE [LARGE SCALE GENOMIC DNA]</scope>
    <source>
        <strain evidence="20">DSM 106435</strain>
    </source>
</reference>
<protein>
    <recommendedName>
        <fullName evidence="1">protein-serine/threonine phosphatase</fullName>
        <ecNumber evidence="1">3.1.3.16</ecNumber>
    </recommendedName>
    <alternativeName>
        <fullName evidence="15">Protein-serine/threonine phosphatase</fullName>
    </alternativeName>
    <alternativeName>
        <fullName evidence="14">Serine/threonine-protein kinase</fullName>
    </alternativeName>
</protein>
<dbReference type="NCBIfam" id="TIGR00229">
    <property type="entry name" value="sensory_box"/>
    <property type="match status" value="1"/>
</dbReference>
<evidence type="ECO:0000256" key="16">
    <source>
        <dbReference type="SAM" id="Coils"/>
    </source>
</evidence>
<keyword evidence="2" id="KW-0597">Phosphoprotein</keyword>
<evidence type="ECO:0000256" key="9">
    <source>
        <dbReference type="ARBA" id="ARBA00022842"/>
    </source>
</evidence>
<keyword evidence="9" id="KW-0460">Magnesium</keyword>
<dbReference type="SUPFAM" id="SSF55781">
    <property type="entry name" value="GAF domain-like"/>
    <property type="match status" value="1"/>
</dbReference>
<keyword evidence="11" id="KW-0464">Manganese</keyword>
<dbReference type="Gene3D" id="3.60.40.10">
    <property type="entry name" value="PPM-type phosphatase domain"/>
    <property type="match status" value="1"/>
</dbReference>
<dbReference type="Gene3D" id="3.30.565.10">
    <property type="entry name" value="Histidine kinase-like ATPase, C-terminal domain"/>
    <property type="match status" value="1"/>
</dbReference>
<evidence type="ECO:0000256" key="12">
    <source>
        <dbReference type="ARBA" id="ARBA00047761"/>
    </source>
</evidence>
<dbReference type="GO" id="GO:0016301">
    <property type="term" value="F:kinase activity"/>
    <property type="evidence" value="ECO:0007669"/>
    <property type="project" value="UniProtKB-KW"/>
</dbReference>
<evidence type="ECO:0000256" key="2">
    <source>
        <dbReference type="ARBA" id="ARBA00022553"/>
    </source>
</evidence>
<evidence type="ECO:0000256" key="5">
    <source>
        <dbReference type="ARBA" id="ARBA00022741"/>
    </source>
</evidence>
<dbReference type="FunFam" id="3.60.40.10:FF:000005">
    <property type="entry name" value="Serine/threonine protein phosphatase"/>
    <property type="match status" value="1"/>
</dbReference>
<evidence type="ECO:0000256" key="1">
    <source>
        <dbReference type="ARBA" id="ARBA00013081"/>
    </source>
</evidence>
<dbReference type="EMBL" id="CP031264">
    <property type="protein sequence ID" value="AXI76460.1"/>
    <property type="molecule type" value="Genomic_DNA"/>
</dbReference>
<evidence type="ECO:0000256" key="3">
    <source>
        <dbReference type="ARBA" id="ARBA00022679"/>
    </source>
</evidence>
<dbReference type="Gene3D" id="3.30.450.20">
    <property type="entry name" value="PAS domain"/>
    <property type="match status" value="1"/>
</dbReference>
<evidence type="ECO:0000313" key="20">
    <source>
        <dbReference type="Proteomes" id="UP000249340"/>
    </source>
</evidence>
<dbReference type="SMART" id="SM00331">
    <property type="entry name" value="PP2C_SIG"/>
    <property type="match status" value="1"/>
</dbReference>
<comment type="function">
    <text evidence="13">Primarily acts as an independent SigF regulator that is sensitive to the osmosensory signal, mediating the cross talk of PknD with the SigF regulon. Possesses both phosphatase and kinase activities. The kinase domain functions as a classic anti-sigma factor-like kinase to phosphorylate the anti-anti-sigma factor domain at the canonical regulatory site, and the phosphatase domain antagonizes this activity.</text>
</comment>
<dbReference type="InterPro" id="IPR000700">
    <property type="entry name" value="PAS-assoc_C"/>
</dbReference>
<dbReference type="GO" id="GO:0004722">
    <property type="term" value="F:protein serine/threonine phosphatase activity"/>
    <property type="evidence" value="ECO:0007669"/>
    <property type="project" value="UniProtKB-EC"/>
</dbReference>
<dbReference type="InterPro" id="IPR003018">
    <property type="entry name" value="GAF"/>
</dbReference>
<dbReference type="Pfam" id="PF13185">
    <property type="entry name" value="GAF_2"/>
    <property type="match status" value="1"/>
</dbReference>
<keyword evidence="10" id="KW-0904">Protein phosphatase</keyword>
<dbReference type="PANTHER" id="PTHR43156:SF2">
    <property type="entry name" value="STAGE II SPORULATION PROTEIN E"/>
    <property type="match status" value="1"/>
</dbReference>
<dbReference type="SUPFAM" id="SSF55785">
    <property type="entry name" value="PYP-like sensor domain (PAS domain)"/>
    <property type="match status" value="1"/>
</dbReference>
<dbReference type="PROSITE" id="PS50113">
    <property type="entry name" value="PAC"/>
    <property type="match status" value="1"/>
</dbReference>
<dbReference type="Pfam" id="PF08447">
    <property type="entry name" value="PAS_3"/>
    <property type="match status" value="1"/>
</dbReference>
<dbReference type="PANTHER" id="PTHR43156">
    <property type="entry name" value="STAGE II SPORULATION PROTEIN E-RELATED"/>
    <property type="match status" value="1"/>
</dbReference>
<dbReference type="InterPro" id="IPR003594">
    <property type="entry name" value="HATPase_dom"/>
</dbReference>
<dbReference type="OrthoDB" id="3916157at2"/>
<dbReference type="SMART" id="SM00086">
    <property type="entry name" value="PAC"/>
    <property type="match status" value="1"/>
</dbReference>
<evidence type="ECO:0000256" key="13">
    <source>
        <dbReference type="ARBA" id="ARBA00056274"/>
    </source>
</evidence>
<evidence type="ECO:0000256" key="17">
    <source>
        <dbReference type="SAM" id="MobiDB-lite"/>
    </source>
</evidence>
<keyword evidence="3" id="KW-0808">Transferase</keyword>
<dbReference type="KEGG" id="stri:C7M71_002185"/>
<name>A0A345SRV5_9ACTN</name>
<evidence type="ECO:0000256" key="15">
    <source>
        <dbReference type="ARBA" id="ARBA00081350"/>
    </source>
</evidence>
<dbReference type="InterPro" id="IPR013655">
    <property type="entry name" value="PAS_fold_3"/>
</dbReference>
<evidence type="ECO:0000256" key="4">
    <source>
        <dbReference type="ARBA" id="ARBA00022723"/>
    </source>
</evidence>
<evidence type="ECO:0000256" key="11">
    <source>
        <dbReference type="ARBA" id="ARBA00023211"/>
    </source>
</evidence>
<dbReference type="Pfam" id="PF07228">
    <property type="entry name" value="SpoIIE"/>
    <property type="match status" value="1"/>
</dbReference>
<dbReference type="CDD" id="cd00130">
    <property type="entry name" value="PAS"/>
    <property type="match status" value="1"/>
</dbReference>
<dbReference type="InterPro" id="IPR052016">
    <property type="entry name" value="Bact_Sigma-Reg"/>
</dbReference>
<evidence type="ECO:0000256" key="6">
    <source>
        <dbReference type="ARBA" id="ARBA00022777"/>
    </source>
</evidence>
<dbReference type="InterPro" id="IPR036457">
    <property type="entry name" value="PPM-type-like_dom_sf"/>
</dbReference>
<dbReference type="AlphaFoldDB" id="A0A345SRV5"/>
<evidence type="ECO:0000313" key="19">
    <source>
        <dbReference type="EMBL" id="AXI76460.1"/>
    </source>
</evidence>
<dbReference type="Pfam" id="PF13581">
    <property type="entry name" value="HATPase_c_2"/>
    <property type="match status" value="1"/>
</dbReference>
<sequence length="692" mass="74776">MDERATESGTELPAPWPAGPDASLALNRMGSFDWEVDTGRIHLDEPALKVYGVASDEYHADPTVLAARMPAEERSGVQARISQAFKDGSTAYGFYFRVLRPDGGRRWLHAQGHIHRGPDGLPRRVIGILRDATEELEQAAERLSVERERDRQTSVVEGTTAALANAITVQDVTAVLSDPDGLGRLGAASLVLGVVEGGRIQVIAEGREGTLVPELEWSRIEDDYPLSEVVRTTAPVFLTSADEFAKRYPHLWPHISPLGVSAAAYLPLVAQSRAIGGLGLLYRDKDAFTAEERNLLVALSSGIAQSLQRAVLFDQEHDLAKGLQNAMLPRSLPQVPGVAVAARYRSARLGRDIGGDWYDAVPLPGGRVGVMVGDVQGHDTHAAAVMGQLRIALRAYAAEGHSPATVMARASVFLCELDTERFATCVYADVDPADGAVRVVRAGHIAPMLRHTDGWCRQVPGPVGLPLGLSAQFGDLEYPVTAFELAPGESLLLCSDGLVEKPGGDLDDGMDLLGRVVHQGPGDLEKLADRLCEVMTEQTGGEDDMALLLLSREEGTAAEQARFLHQYIAPGDPQALIAARHLIREAARAWGVPERSDEIELVADELVTNALRHTDGGALLSLRLLTGPHRRLRVEVQDRSSALPRRREPGWEATSGRGMLLVDRVADVWGVDPRGTGKCVWSEFVVGRDAED</sequence>
<dbReference type="InterPro" id="IPR036890">
    <property type="entry name" value="HATPase_C_sf"/>
</dbReference>
<dbReference type="GO" id="GO:0046872">
    <property type="term" value="F:metal ion binding"/>
    <property type="evidence" value="ECO:0007669"/>
    <property type="project" value="UniProtKB-KW"/>
</dbReference>
<dbReference type="Proteomes" id="UP000249340">
    <property type="component" value="Chromosome"/>
</dbReference>
<feature type="region of interest" description="Disordered" evidence="17">
    <location>
        <begin position="1"/>
        <end position="20"/>
    </location>
</feature>
<keyword evidence="7" id="KW-0378">Hydrolase</keyword>
<dbReference type="GO" id="GO:0005524">
    <property type="term" value="F:ATP binding"/>
    <property type="evidence" value="ECO:0007669"/>
    <property type="project" value="UniProtKB-KW"/>
</dbReference>
<keyword evidence="16" id="KW-0175">Coiled coil</keyword>
<keyword evidence="5" id="KW-0547">Nucleotide-binding</keyword>
<dbReference type="InterPro" id="IPR001610">
    <property type="entry name" value="PAC"/>
</dbReference>
<keyword evidence="8" id="KW-0067">ATP-binding</keyword>
<proteinExistence type="predicted"/>
<feature type="domain" description="PAC" evidence="18">
    <location>
        <begin position="92"/>
        <end position="144"/>
    </location>
</feature>
<accession>A0A345SRV5</accession>
<evidence type="ECO:0000259" key="18">
    <source>
        <dbReference type="PROSITE" id="PS50113"/>
    </source>
</evidence>
<evidence type="ECO:0000256" key="10">
    <source>
        <dbReference type="ARBA" id="ARBA00022912"/>
    </source>
</evidence>
<evidence type="ECO:0000256" key="8">
    <source>
        <dbReference type="ARBA" id="ARBA00022840"/>
    </source>
</evidence>
<gene>
    <name evidence="19" type="ORF">C7M71_002185</name>
</gene>
<dbReference type="SUPFAM" id="SSF81606">
    <property type="entry name" value="PP2C-like"/>
    <property type="match status" value="1"/>
</dbReference>
<dbReference type="InterPro" id="IPR001932">
    <property type="entry name" value="PPM-type_phosphatase-like_dom"/>
</dbReference>
<dbReference type="RefSeq" id="WP_111490921.1">
    <property type="nucleotide sequence ID" value="NZ_CP031264.1"/>
</dbReference>
<dbReference type="Gene3D" id="3.30.450.40">
    <property type="match status" value="1"/>
</dbReference>
<dbReference type="CDD" id="cd16936">
    <property type="entry name" value="HATPase_RsbW-like"/>
    <property type="match status" value="1"/>
</dbReference>
<feature type="coiled-coil region" evidence="16">
    <location>
        <begin position="126"/>
        <end position="153"/>
    </location>
</feature>
<evidence type="ECO:0000256" key="7">
    <source>
        <dbReference type="ARBA" id="ARBA00022801"/>
    </source>
</evidence>
<dbReference type="EC" id="3.1.3.16" evidence="1"/>
<keyword evidence="20" id="KW-1185">Reference proteome</keyword>